<evidence type="ECO:0000313" key="2">
    <source>
        <dbReference type="EMBL" id="MEB3345570.1"/>
    </source>
</evidence>
<protein>
    <submittedName>
        <fullName evidence="2">DUF3857 domain-containing protein</fullName>
    </submittedName>
</protein>
<accession>A0ABU5ZU32</accession>
<comment type="caution">
    <text evidence="2">The sequence shown here is derived from an EMBL/GenBank/DDBJ whole genome shotgun (WGS) entry which is preliminary data.</text>
</comment>
<name>A0ABU5ZU32_9FLAO</name>
<dbReference type="RefSeq" id="WP_324179602.1">
    <property type="nucleotide sequence ID" value="NZ_BAABAW010000021.1"/>
</dbReference>
<dbReference type="SUPFAM" id="SSF54001">
    <property type="entry name" value="Cysteine proteinases"/>
    <property type="match status" value="1"/>
</dbReference>
<dbReference type="Gene3D" id="2.60.40.3140">
    <property type="match status" value="1"/>
</dbReference>
<dbReference type="Gene3D" id="2.60.120.1130">
    <property type="match status" value="1"/>
</dbReference>
<sequence length="659" mass="77226">MIKNLIVIGLLLISPFTSAQKTYNSTNMVVSLADLHNNNYVKDSTANAVFIYEKGHSRIENGRNYNLLTDYEAKVKIFNKQGFDKATVRVFLYKNSRDKELFRNLTAFTHNLENGKITKVKLQEQHIYKEEYDENHNVVNFTFPNVKPGSVITYKYQLESPFIYKFNGWEFQDDIPKLYSEFIADMPGNYLYHAKLIGPFNPEKREEKLIKRCIEVPGGGHSDCSHIVYFMKDIPAFKEEQYMTAKKNYFSRIDYELKEYKGFDGTTKKYTETWKNVDSKLAKEPNIGLQLKKLGITKNLLPDSIQSMPNTLPKAKSIYKHFTFNYKWNGNYDIFKDDDQSRVKKVIEDKIGNVSGINILFHNTLKQQGFNVKSVLLATREKGYATKLYPVISDFNYLIVQLTIDNKTYFLDATENTLQFGEVPFRCLNQYGRLLDFDNGSSWTDIRPSQRSSSYFRESLTFNSELYLEGKADHIFSGYNAYFKRKKLDQIDIEKYIDQIEKINHEIEVSNVSLSNIDKLDKPYKEEFNFIRKVEEIEGVVYIKPFLRPFFKENPFKLNERTYPVDFGYTDSYNYYVSIELPENYEFNDLPKSSRYTIPNELGDVITSYEINGKKLVISHRIIFGSSYYPTEYYSGLKEFFDLIVEIENNTLITVKKVF</sequence>
<keyword evidence="1" id="KW-0732">Signal</keyword>
<reference evidence="2 3" key="1">
    <citation type="journal article" date="2013" name="Int. J. Syst. Evol. Microbiol.">
        <title>Aquimarina gracilis sp. nov., isolated from the gut microflora of a mussel, Mytilus coruscus, and emended description of Aquimarina spongiae.</title>
        <authorList>
            <person name="Park S.C."/>
            <person name="Choe H.N."/>
            <person name="Baik K.S."/>
            <person name="Seong C.N."/>
        </authorList>
    </citation>
    <scope>NUCLEOTIDE SEQUENCE [LARGE SCALE GENOMIC DNA]</scope>
    <source>
        <strain evidence="2 3">PSC32</strain>
    </source>
</reference>
<keyword evidence="3" id="KW-1185">Reference proteome</keyword>
<feature type="signal peptide" evidence="1">
    <location>
        <begin position="1"/>
        <end position="19"/>
    </location>
</feature>
<dbReference type="EMBL" id="JAYKLX010000004">
    <property type="protein sequence ID" value="MEB3345570.1"/>
    <property type="molecule type" value="Genomic_DNA"/>
</dbReference>
<evidence type="ECO:0000313" key="3">
    <source>
        <dbReference type="Proteomes" id="UP001327027"/>
    </source>
</evidence>
<dbReference type="Proteomes" id="UP001327027">
    <property type="component" value="Unassembled WGS sequence"/>
</dbReference>
<dbReference type="InterPro" id="IPR038765">
    <property type="entry name" value="Papain-like_cys_pep_sf"/>
</dbReference>
<proteinExistence type="predicted"/>
<evidence type="ECO:0000256" key="1">
    <source>
        <dbReference type="SAM" id="SignalP"/>
    </source>
</evidence>
<dbReference type="Gene3D" id="3.10.620.30">
    <property type="match status" value="1"/>
</dbReference>
<feature type="chain" id="PRO_5046708671" evidence="1">
    <location>
        <begin position="20"/>
        <end position="659"/>
    </location>
</feature>
<gene>
    <name evidence="2" type="ORF">U6A24_08875</name>
</gene>
<organism evidence="2 3">
    <name type="scientific">Aquimarina gracilis</name>
    <dbReference type="NCBI Taxonomy" id="874422"/>
    <lineage>
        <taxon>Bacteria</taxon>
        <taxon>Pseudomonadati</taxon>
        <taxon>Bacteroidota</taxon>
        <taxon>Flavobacteriia</taxon>
        <taxon>Flavobacteriales</taxon>
        <taxon>Flavobacteriaceae</taxon>
        <taxon>Aquimarina</taxon>
    </lineage>
</organism>